<evidence type="ECO:0000256" key="4">
    <source>
        <dbReference type="ARBA" id="ARBA00022771"/>
    </source>
</evidence>
<gene>
    <name evidence="10" type="ORF">CHILSU_LOCUS7497</name>
</gene>
<keyword evidence="3" id="KW-0677">Repeat</keyword>
<keyword evidence="6" id="KW-0539">Nucleus</keyword>
<dbReference type="PROSITE" id="PS00028">
    <property type="entry name" value="ZINC_FINGER_C2H2_1"/>
    <property type="match status" value="5"/>
</dbReference>
<keyword evidence="4 7" id="KW-0863">Zinc-finger</keyword>
<dbReference type="SMART" id="SM00355">
    <property type="entry name" value="ZnF_C2H2"/>
    <property type="match status" value="5"/>
</dbReference>
<dbReference type="InterPro" id="IPR036236">
    <property type="entry name" value="Znf_C2H2_sf"/>
</dbReference>
<evidence type="ECO:0000259" key="9">
    <source>
        <dbReference type="PROSITE" id="PS50157"/>
    </source>
</evidence>
<dbReference type="SUPFAM" id="SSF57667">
    <property type="entry name" value="beta-beta-alpha zinc fingers"/>
    <property type="match status" value="2"/>
</dbReference>
<evidence type="ECO:0000256" key="8">
    <source>
        <dbReference type="SAM" id="Coils"/>
    </source>
</evidence>
<feature type="domain" description="C2H2-type" evidence="9">
    <location>
        <begin position="184"/>
        <end position="211"/>
    </location>
</feature>
<dbReference type="Gene3D" id="3.30.160.60">
    <property type="entry name" value="Classic Zinc Finger"/>
    <property type="match status" value="4"/>
</dbReference>
<evidence type="ECO:0000256" key="7">
    <source>
        <dbReference type="PROSITE-ProRule" id="PRU00042"/>
    </source>
</evidence>
<keyword evidence="8" id="KW-0175">Coiled coil</keyword>
<keyword evidence="2" id="KW-0479">Metal-binding</keyword>
<evidence type="ECO:0000313" key="10">
    <source>
        <dbReference type="EMBL" id="CAH0404181.1"/>
    </source>
</evidence>
<dbReference type="PANTHER" id="PTHR24394">
    <property type="entry name" value="ZINC FINGER PROTEIN"/>
    <property type="match status" value="1"/>
</dbReference>
<dbReference type="EMBL" id="OU963920">
    <property type="protein sequence ID" value="CAH0404181.1"/>
    <property type="molecule type" value="Genomic_DNA"/>
</dbReference>
<evidence type="ECO:0000256" key="6">
    <source>
        <dbReference type="ARBA" id="ARBA00023242"/>
    </source>
</evidence>
<dbReference type="PROSITE" id="PS50157">
    <property type="entry name" value="ZINC_FINGER_C2H2_2"/>
    <property type="match status" value="4"/>
</dbReference>
<proteinExistence type="predicted"/>
<feature type="domain" description="C2H2-type" evidence="9">
    <location>
        <begin position="212"/>
        <end position="239"/>
    </location>
</feature>
<name>A0ABN8B737_CHISP</name>
<dbReference type="Pfam" id="PF00096">
    <property type="entry name" value="zf-C2H2"/>
    <property type="match status" value="3"/>
</dbReference>
<keyword evidence="11" id="KW-1185">Reference proteome</keyword>
<feature type="domain" description="C2H2-type" evidence="9">
    <location>
        <begin position="240"/>
        <end position="263"/>
    </location>
</feature>
<dbReference type="InterPro" id="IPR013087">
    <property type="entry name" value="Znf_C2H2_type"/>
</dbReference>
<dbReference type="PANTHER" id="PTHR24394:SF29">
    <property type="entry name" value="MYONEURIN"/>
    <property type="match status" value="1"/>
</dbReference>
<evidence type="ECO:0000313" key="11">
    <source>
        <dbReference type="Proteomes" id="UP001153292"/>
    </source>
</evidence>
<dbReference type="Proteomes" id="UP001153292">
    <property type="component" value="Chromosome 27"/>
</dbReference>
<evidence type="ECO:0000256" key="5">
    <source>
        <dbReference type="ARBA" id="ARBA00022833"/>
    </source>
</evidence>
<feature type="coiled-coil region" evidence="8">
    <location>
        <begin position="86"/>
        <end position="113"/>
    </location>
</feature>
<evidence type="ECO:0000256" key="1">
    <source>
        <dbReference type="ARBA" id="ARBA00004123"/>
    </source>
</evidence>
<reference evidence="10" key="1">
    <citation type="submission" date="2021-12" db="EMBL/GenBank/DDBJ databases">
        <authorList>
            <person name="King R."/>
        </authorList>
    </citation>
    <scope>NUCLEOTIDE SEQUENCE</scope>
</reference>
<keyword evidence="5" id="KW-0862">Zinc</keyword>
<sequence>MNENNTFYCSFVSNHYIVCECGEAYESEDALREHLVKDRLRHQQLIESKELLVLNEYRCGTCDEIFDTEEECLEHQESSHLPHLKVEAIKAEIKEEKEDIEEFIQDAEEIDLTGYMFVPREQYINTTFRMRSRQSKIKKEVESPPKSRQVYHYKNVICEVCGKRYASNAALQYHQRVHSGVRPYPCMYCPKRFTMRLFQQIHMRIHTGEKPYQCENCPKAFTNKAALLRHERVHTGEKPFVCPKCGKAFSQSNSMKLHVHTVHLKMPAPYKSKKRKTKEEINKGMKEDENPVQLLTFTNDEFKTEECVTTDNEVYYCVEVATLDDLNMR</sequence>
<comment type="subcellular location">
    <subcellularLocation>
        <location evidence="1">Nucleus</location>
    </subcellularLocation>
</comment>
<protein>
    <recommendedName>
        <fullName evidence="9">C2H2-type domain-containing protein</fullName>
    </recommendedName>
</protein>
<organism evidence="10 11">
    <name type="scientific">Chilo suppressalis</name>
    <name type="common">Asiatic rice borer moth</name>
    <dbReference type="NCBI Taxonomy" id="168631"/>
    <lineage>
        <taxon>Eukaryota</taxon>
        <taxon>Metazoa</taxon>
        <taxon>Ecdysozoa</taxon>
        <taxon>Arthropoda</taxon>
        <taxon>Hexapoda</taxon>
        <taxon>Insecta</taxon>
        <taxon>Pterygota</taxon>
        <taxon>Neoptera</taxon>
        <taxon>Endopterygota</taxon>
        <taxon>Lepidoptera</taxon>
        <taxon>Glossata</taxon>
        <taxon>Ditrysia</taxon>
        <taxon>Pyraloidea</taxon>
        <taxon>Crambidae</taxon>
        <taxon>Crambinae</taxon>
        <taxon>Chilo</taxon>
    </lineage>
</organism>
<feature type="domain" description="C2H2-type" evidence="9">
    <location>
        <begin position="156"/>
        <end position="183"/>
    </location>
</feature>
<evidence type="ECO:0000256" key="3">
    <source>
        <dbReference type="ARBA" id="ARBA00022737"/>
    </source>
</evidence>
<evidence type="ECO:0000256" key="2">
    <source>
        <dbReference type="ARBA" id="ARBA00022723"/>
    </source>
</evidence>
<accession>A0ABN8B737</accession>